<evidence type="ECO:0000313" key="2">
    <source>
        <dbReference type="Proteomes" id="UP000196102"/>
    </source>
</evidence>
<comment type="caution">
    <text evidence="1">The sequence shown here is derived from an EMBL/GenBank/DDBJ whole genome shotgun (WGS) entry which is preliminary data.</text>
</comment>
<name>A0A1Z8BC05_9FLAO</name>
<gene>
    <name evidence="1" type="ORF">A9Q93_02010</name>
</gene>
<dbReference type="Pfam" id="PF10504">
    <property type="entry name" value="DUF2452"/>
    <property type="match status" value="1"/>
</dbReference>
<protein>
    <submittedName>
        <fullName evidence="1">GTP-binding protein</fullName>
    </submittedName>
</protein>
<accession>A0A1Z8BC05</accession>
<sequence length="136" mass="15759">MSEEKKPDYVVYDEETGTYNAALLPYSSGVSAPKITTPDITSWKQTNINKVNHEIKSQFDQLKEQYDAMVKKYEDNQLVYGAKFSFEPIVGETYHLYKGRKDGLPFLSVIHPTECSWDFVGTYRLTSEKLWEEIDN</sequence>
<dbReference type="InterPro" id="IPR019534">
    <property type="entry name" value="DUF2452"/>
</dbReference>
<dbReference type="EMBL" id="MAAX01000029">
    <property type="protein sequence ID" value="OUS20112.1"/>
    <property type="molecule type" value="Genomic_DNA"/>
</dbReference>
<dbReference type="AlphaFoldDB" id="A0A1Z8BC05"/>
<reference evidence="1 2" key="1">
    <citation type="journal article" date="2017" name="Proc. Natl. Acad. Sci. U.S.A.">
        <title>Simulation of Deepwater Horizon oil plume reveals substrate specialization within a complex community of hydrocarbon-degraders.</title>
        <authorList>
            <person name="Hu P."/>
            <person name="Dubinsky E.A."/>
            <person name="Probst A.J."/>
            <person name="Wang J."/>
            <person name="Sieber C.M.K."/>
            <person name="Tom L.M."/>
            <person name="Gardinali P."/>
            <person name="Banfield J.F."/>
            <person name="Atlas R.M."/>
            <person name="Andersen G.L."/>
        </authorList>
    </citation>
    <scope>NUCLEOTIDE SEQUENCE [LARGE SCALE GENOMIC DNA]</scope>
    <source>
        <strain evidence="1">35_9_T64</strain>
    </source>
</reference>
<dbReference type="Proteomes" id="UP000196102">
    <property type="component" value="Unassembled WGS sequence"/>
</dbReference>
<organism evidence="1 2">
    <name type="scientific">Nonlabens dokdonensis</name>
    <dbReference type="NCBI Taxonomy" id="328515"/>
    <lineage>
        <taxon>Bacteria</taxon>
        <taxon>Pseudomonadati</taxon>
        <taxon>Bacteroidota</taxon>
        <taxon>Flavobacteriia</taxon>
        <taxon>Flavobacteriales</taxon>
        <taxon>Flavobacteriaceae</taxon>
        <taxon>Nonlabens</taxon>
    </lineage>
</organism>
<proteinExistence type="predicted"/>
<evidence type="ECO:0000313" key="1">
    <source>
        <dbReference type="EMBL" id="OUS20112.1"/>
    </source>
</evidence>
<dbReference type="RefSeq" id="WP_303685714.1">
    <property type="nucleotide sequence ID" value="NZ_CAJXYO010000024.1"/>
</dbReference>